<dbReference type="GO" id="GO:0047405">
    <property type="term" value="F:pyrimidine-5'-nucleotide nucleosidase activity"/>
    <property type="evidence" value="ECO:0007669"/>
    <property type="project" value="UniProtKB-EC"/>
</dbReference>
<dbReference type="Pfam" id="PF14793">
    <property type="entry name" value="DUF4478"/>
    <property type="match status" value="1"/>
</dbReference>
<dbReference type="InterPro" id="IPR021826">
    <property type="entry name" value="PpnN_C"/>
</dbReference>
<feature type="domain" description="Pyrimidine/purine nucleotide 5'-monophosphate nucleosidase C-terminal" evidence="4">
    <location>
        <begin position="343"/>
        <end position="461"/>
    </location>
</feature>
<comment type="catalytic activity">
    <reaction evidence="1">
        <text>AMP + H2O = D-ribose 5-phosphate + adenine</text>
        <dbReference type="Rhea" id="RHEA:20129"/>
        <dbReference type="ChEBI" id="CHEBI:15377"/>
        <dbReference type="ChEBI" id="CHEBI:16708"/>
        <dbReference type="ChEBI" id="CHEBI:78346"/>
        <dbReference type="ChEBI" id="CHEBI:456215"/>
        <dbReference type="EC" id="3.2.2.4"/>
    </reaction>
</comment>
<evidence type="ECO:0000256" key="3">
    <source>
        <dbReference type="ARBA" id="ARBA00031983"/>
    </source>
</evidence>
<dbReference type="InterPro" id="IPR037153">
    <property type="entry name" value="PpnN-like_sf"/>
</dbReference>
<dbReference type="Gene3D" id="3.40.50.450">
    <property type="match status" value="1"/>
</dbReference>
<evidence type="ECO:0000256" key="1">
    <source>
        <dbReference type="ARBA" id="ARBA00000274"/>
    </source>
</evidence>
<evidence type="ECO:0000256" key="2">
    <source>
        <dbReference type="ARBA" id="ARBA00011985"/>
    </source>
</evidence>
<reference evidence="6 7" key="1">
    <citation type="submission" date="2023-11" db="EMBL/GenBank/DDBJ databases">
        <title>MicrobeMod: A computational toolkit for identifying prokaryotic methylation and restriction-modification with nanopore sequencing.</title>
        <authorList>
            <person name="Crits-Christoph A."/>
            <person name="Kang S.C."/>
            <person name="Lee H."/>
            <person name="Ostrov N."/>
        </authorList>
    </citation>
    <scope>NUCLEOTIDE SEQUENCE [LARGE SCALE GENOMIC DNA]</scope>
    <source>
        <strain evidence="6 7">DSMZ 16071</strain>
    </source>
</reference>
<dbReference type="Gene3D" id="3.30.1850.10">
    <property type="entry name" value="MoCo carrier protein-like"/>
    <property type="match status" value="1"/>
</dbReference>
<dbReference type="Pfam" id="PF03641">
    <property type="entry name" value="Lysine_decarbox"/>
    <property type="match status" value="1"/>
</dbReference>
<dbReference type="NCBIfam" id="NF038390">
    <property type="entry name" value="Nsidase_PpnN"/>
    <property type="match status" value="1"/>
</dbReference>
<dbReference type="InterPro" id="IPR031100">
    <property type="entry name" value="LOG_fam"/>
</dbReference>
<protein>
    <recommendedName>
        <fullName evidence="3">AMP nucleosidase</fullName>
        <ecNumber evidence="2">3.2.2.4</ecNumber>
    </recommendedName>
    <alternativeName>
        <fullName evidence="3">AMP nucleosidase</fullName>
    </alternativeName>
</protein>
<sequence>MNNMTQAVHSQYIDTEITAESGLELLTNDEIQRLSAHTTGNDYELLKKCTLAVLNSTNITDDISFIQQQFDHFNIEVMQLNKGVKLKIKNAPSGAFVDGVMIQGLKEQVFSVLRDVVFLKQELETNSRIDFNSSSGCTNAIFHILRNAKALKPGVDPNMVVCWGGHAIPHHEYEYTKEVGYRLGLRGHDIITGCGIGAMKGPMKGALVGHSKQRITKGRYIGITEPGIIAAESPNPIVNELIIMPDIEKRLETFVRMGHSFVVFPGGVGTAEEILYILGILLHPQNQNIPFPLIFTGPTESADYFKRIDQFIGKTLGPEAQSKYQIIIDDPVKVAKRVQSGVTEVREYRKKVQDAYHFNWQLHIDWDFQESFDPTHQNMASLNLHPEQPLHLLAANLRKAFSGIVAGNVKEKGIAEVNKHGPYQLDGNPDIMDELDGLLKAFVEQKRMKLDYKGYVPCYQLR</sequence>
<dbReference type="SUPFAM" id="SSF102405">
    <property type="entry name" value="MCP/YpsA-like"/>
    <property type="match status" value="1"/>
</dbReference>
<proteinExistence type="predicted"/>
<evidence type="ECO:0000259" key="4">
    <source>
        <dbReference type="Pfam" id="PF11892"/>
    </source>
</evidence>
<name>A0ABZ0X2M7_9GAMM</name>
<dbReference type="InterPro" id="IPR049788">
    <property type="entry name" value="PpnN"/>
</dbReference>
<evidence type="ECO:0000313" key="6">
    <source>
        <dbReference type="EMBL" id="WQG84633.1"/>
    </source>
</evidence>
<dbReference type="EMBL" id="CP140158">
    <property type="protein sequence ID" value="WQG84633.1"/>
    <property type="molecule type" value="Genomic_DNA"/>
</dbReference>
<feature type="domain" description="Pyrimidine/purine nucleotide 5'-monophosphate nucleosidase N-terminal" evidence="5">
    <location>
        <begin position="16"/>
        <end position="122"/>
    </location>
</feature>
<keyword evidence="6" id="KW-0326">Glycosidase</keyword>
<dbReference type="InterPro" id="IPR052341">
    <property type="entry name" value="LOG_family_nucleotidases"/>
</dbReference>
<keyword evidence="6" id="KW-0378">Hydrolase</keyword>
<dbReference type="RefSeq" id="WP_018625759.1">
    <property type="nucleotide sequence ID" value="NZ_CP140158.1"/>
</dbReference>
<dbReference type="EC" id="3.2.2.4" evidence="2"/>
<dbReference type="Pfam" id="PF11892">
    <property type="entry name" value="PpnN_C"/>
    <property type="match status" value="1"/>
</dbReference>
<dbReference type="Proteomes" id="UP001324185">
    <property type="component" value="Chromosome"/>
</dbReference>
<dbReference type="PANTHER" id="PTHR43393">
    <property type="entry name" value="CYTOKININ RIBOSIDE 5'-MONOPHOSPHATE PHOSPHORIBOHYDROLASE"/>
    <property type="match status" value="1"/>
</dbReference>
<accession>A0ABZ0X2M7</accession>
<dbReference type="GO" id="GO:0008714">
    <property type="term" value="F:AMP nucleosidase activity"/>
    <property type="evidence" value="ECO:0007669"/>
    <property type="project" value="UniProtKB-EC"/>
</dbReference>
<evidence type="ECO:0000259" key="5">
    <source>
        <dbReference type="Pfam" id="PF14793"/>
    </source>
</evidence>
<evidence type="ECO:0000313" key="7">
    <source>
        <dbReference type="Proteomes" id="UP001324185"/>
    </source>
</evidence>
<keyword evidence="7" id="KW-1185">Reference proteome</keyword>
<gene>
    <name evidence="6" type="primary">ppnN</name>
    <name evidence="6" type="ORF">SR900_09180</name>
</gene>
<dbReference type="PANTHER" id="PTHR43393:SF1">
    <property type="entry name" value="PYRIMIDINE_PURINE NUCLEOTIDE 5'-MONOPHOSPHATE NUCLEOSIDASE"/>
    <property type="match status" value="1"/>
</dbReference>
<dbReference type="InterPro" id="IPR027820">
    <property type="entry name" value="PpnN_N"/>
</dbReference>
<organism evidence="6 7">
    <name type="scientific">Kangiella aquimarina</name>
    <dbReference type="NCBI Taxonomy" id="261965"/>
    <lineage>
        <taxon>Bacteria</taxon>
        <taxon>Pseudomonadati</taxon>
        <taxon>Pseudomonadota</taxon>
        <taxon>Gammaproteobacteria</taxon>
        <taxon>Kangiellales</taxon>
        <taxon>Kangiellaceae</taxon>
        <taxon>Kangiella</taxon>
    </lineage>
</organism>